<dbReference type="Pfam" id="PF21022">
    <property type="entry name" value="Rap-GAP_dimer"/>
    <property type="match status" value="1"/>
</dbReference>
<dbReference type="PANTHER" id="PTHR15711:SF32">
    <property type="entry name" value="RAP GTPASE ACTIVATING PROTEIN 1, ISOFORM H"/>
    <property type="match status" value="1"/>
</dbReference>
<organism evidence="4">
    <name type="scientific">Lepeophtheirus salmonis</name>
    <name type="common">Salmon louse</name>
    <name type="synonym">Caligus salmonis</name>
    <dbReference type="NCBI Taxonomy" id="72036"/>
    <lineage>
        <taxon>Eukaryota</taxon>
        <taxon>Metazoa</taxon>
        <taxon>Ecdysozoa</taxon>
        <taxon>Arthropoda</taxon>
        <taxon>Crustacea</taxon>
        <taxon>Multicrustacea</taxon>
        <taxon>Hexanauplia</taxon>
        <taxon>Copepoda</taxon>
        <taxon>Siphonostomatoida</taxon>
        <taxon>Caligidae</taxon>
        <taxon>Lepeophtheirus</taxon>
    </lineage>
</organism>
<dbReference type="Gene3D" id="6.10.140.210">
    <property type="match status" value="1"/>
</dbReference>
<dbReference type="SUPFAM" id="SSF111347">
    <property type="entry name" value="Rap/Ran-GAP"/>
    <property type="match status" value="1"/>
</dbReference>
<dbReference type="Gene3D" id="3.40.50.11210">
    <property type="entry name" value="Rap/Ran-GAP"/>
    <property type="match status" value="1"/>
</dbReference>
<dbReference type="GO" id="GO:0005737">
    <property type="term" value="C:cytoplasm"/>
    <property type="evidence" value="ECO:0007669"/>
    <property type="project" value="TreeGrafter"/>
</dbReference>
<dbReference type="InterPro" id="IPR000331">
    <property type="entry name" value="Rap/Ran_GAP_dom"/>
</dbReference>
<dbReference type="RefSeq" id="XP_040565867.1">
    <property type="nucleotide sequence ID" value="XM_040709933.2"/>
</dbReference>
<dbReference type="AlphaFoldDB" id="A0A0K2T1C4"/>
<dbReference type="FunFam" id="3.40.50.11210:FF:000001">
    <property type="entry name" value="Ral GTPase-activating protein subunit alpha-1 isoform 1"/>
    <property type="match status" value="1"/>
</dbReference>
<dbReference type="GO" id="GO:0051056">
    <property type="term" value="P:regulation of small GTPase mediated signal transduction"/>
    <property type="evidence" value="ECO:0007669"/>
    <property type="project" value="InterPro"/>
</dbReference>
<dbReference type="PANTHER" id="PTHR15711">
    <property type="entry name" value="RAP GTPASE-ACTIVATING PROTEIN"/>
    <property type="match status" value="1"/>
</dbReference>
<dbReference type="GeneID" id="121115797"/>
<dbReference type="PROSITE" id="PS50085">
    <property type="entry name" value="RAPGAP"/>
    <property type="match status" value="1"/>
</dbReference>
<dbReference type="SMART" id="SM00390">
    <property type="entry name" value="GoLoco"/>
    <property type="match status" value="1"/>
</dbReference>
<dbReference type="KEGG" id="lsm:121115797"/>
<evidence type="ECO:0000313" key="4">
    <source>
        <dbReference type="EMBL" id="CDW19377.1"/>
    </source>
</evidence>
<feature type="region of interest" description="Disordered" evidence="2">
    <location>
        <begin position="505"/>
        <end position="551"/>
    </location>
</feature>
<dbReference type="GO" id="GO:0005096">
    <property type="term" value="F:GTPase activator activity"/>
    <property type="evidence" value="ECO:0007669"/>
    <property type="project" value="UniProtKB-KW"/>
</dbReference>
<dbReference type="Pfam" id="PF02188">
    <property type="entry name" value="GoLoco"/>
    <property type="match status" value="1"/>
</dbReference>
<feature type="region of interest" description="Disordered" evidence="2">
    <location>
        <begin position="467"/>
        <end position="490"/>
    </location>
</feature>
<keyword evidence="1" id="KW-0343">GTPase activation</keyword>
<evidence type="ECO:0000256" key="2">
    <source>
        <dbReference type="SAM" id="MobiDB-lite"/>
    </source>
</evidence>
<dbReference type="InterPro" id="IPR035974">
    <property type="entry name" value="Rap/Ran-GAP_sf"/>
</dbReference>
<dbReference type="Pfam" id="PF02145">
    <property type="entry name" value="Rap_GAP"/>
    <property type="match status" value="1"/>
</dbReference>
<feature type="compositionally biased region" description="Acidic residues" evidence="2">
    <location>
        <begin position="542"/>
        <end position="551"/>
    </location>
</feature>
<dbReference type="InterPro" id="IPR003109">
    <property type="entry name" value="GoLoco_motif"/>
</dbReference>
<evidence type="ECO:0000259" key="3">
    <source>
        <dbReference type="PROSITE" id="PS50085"/>
    </source>
</evidence>
<dbReference type="InterPro" id="IPR050989">
    <property type="entry name" value="Rap1_Ran_GAP"/>
</dbReference>
<dbReference type="OrthoDB" id="2499658at2759"/>
<reference evidence="4" key="1">
    <citation type="submission" date="2014-05" db="EMBL/GenBank/DDBJ databases">
        <authorList>
            <person name="Chronopoulou M."/>
        </authorList>
    </citation>
    <scope>NUCLEOTIDE SEQUENCE</scope>
    <source>
        <tissue evidence="4">Whole organism</tissue>
    </source>
</reference>
<dbReference type="EMBL" id="HACA01002016">
    <property type="protein sequence ID" value="CDW19377.1"/>
    <property type="molecule type" value="Transcribed_RNA"/>
</dbReference>
<accession>A0A0K2T1C4</accession>
<name>A0A0K2T1C4_LEPSM</name>
<dbReference type="PROSITE" id="PS50877">
    <property type="entry name" value="GOLOCO"/>
    <property type="match status" value="1"/>
</dbReference>
<proteinExistence type="predicted"/>
<sequence>MDKQRSYSHSNLSQSSDLFELLSRLQSSRLDDQRCIMPPRLSSVTPLLHHNKCHEALKTVLRGPKPYPLIIHPPSGGYWIEPCLPPGSGSPFPSAPPPPSSSSDLYENSARTYRAHFLGYEHYNFCAEFEPVVMSLKMYGDQKDENHIRVIVRTSSGTIHKLISYSDLVSGVSPLKIMNFVQPEHSVNQFVPILCPSASELIMKYDEHLLVNHNKFGIVYQKVGQTTEEALFGNKSHCPAMETFLNLLGKKVMLSSHKGYRGGLDTQYGQTGKHSYFETFQGREIMFHVSTLLPYTDNDPQQLQRKRHIGNDIVAIIFQEGETPFSPDMITSHFLHAYIVVRPVQDSSNKVWYKIATSAKIDVPYFGPRIPSKLFDGKGSELKEFLLTKLINAEAACFKADKFSALEHRTRHSLLSTLHSELLNKTELFIDSQQQQQPQSLERDASPGPKLLSTVRKALKKNHNKLARLSSKSSVIHTSSSSEGPTAPDYSSARLLTLSKITTLSSASSSSDNGTQERIHPFDSGHGSGYGSSPDLHRVYSDEDLDDDEDMEDVLEDEVVGDEDEEDDETDVILMNYNETRISIKPNGGSGIISCGRKKKKKKKQGGSRLDGNSVIQHVVGSRPPIQGSGNQELVSGHVTMISVEGDVVVGTQLDKLKNEISKLRSDKLEIIRRNVEYRHELRRLVDRERTLASDLQLAGQEIQRLRKSISPALPQLQPVHQHHH</sequence>
<feature type="domain" description="Rap-GAP" evidence="3">
    <location>
        <begin position="202"/>
        <end position="418"/>
    </location>
</feature>
<evidence type="ECO:0000256" key="1">
    <source>
        <dbReference type="ARBA" id="ARBA00022468"/>
    </source>
</evidence>
<protein>
    <submittedName>
        <fullName evidence="4">Rap1 GTPaseactivating protein 1like [Acyrthosiphon pisum]</fullName>
    </submittedName>
</protein>
<feature type="compositionally biased region" description="Low complexity" evidence="2">
    <location>
        <begin position="470"/>
        <end position="482"/>
    </location>
</feature>